<accession>Q583A7</accession>
<name>Q583A7_9TRYP</name>
<feature type="compositionally biased region" description="Basic and acidic residues" evidence="1">
    <location>
        <begin position="31"/>
        <end position="42"/>
    </location>
</feature>
<gene>
    <name evidence="2" type="ORF">Tb04.4J6.190</name>
</gene>
<evidence type="ECO:0000313" key="2">
    <source>
        <dbReference type="EMBL" id="AAX80810.1"/>
    </source>
</evidence>
<protein>
    <submittedName>
        <fullName evidence="2">Uncharacterized protein</fullName>
    </submittedName>
</protein>
<reference evidence="2" key="3">
    <citation type="submission" date="2005-04" db="EMBL/GenBank/DDBJ databases">
        <authorList>
            <person name="Haas B."/>
            <person name="Blandin G."/>
            <person name="El-Sayed N."/>
        </authorList>
    </citation>
    <scope>NUCLEOTIDE SEQUENCE</scope>
    <source>
        <strain evidence="2">GUTat10.1</strain>
    </source>
</reference>
<reference evidence="2" key="1">
    <citation type="submission" date="2001-01" db="EMBL/GenBank/DDBJ databases">
        <authorList>
            <person name="Ghedin E."/>
            <person name="Blandin G."/>
            <person name="Bartholomeu D."/>
            <person name="Caler E."/>
            <person name="Haas B."/>
            <person name="Hannick L."/>
            <person name="Shallom J."/>
            <person name="Hou L."/>
            <person name="Djikeng A."/>
            <person name="Feldblyum T."/>
            <person name="Hostetler J."/>
            <person name="Johnson J."/>
            <person name="Jones K."/>
            <person name="Koo H.L."/>
            <person name="Larkin C."/>
            <person name="Pai G."/>
            <person name="Peterson J."/>
            <person name="Khalak H.G."/>
            <person name="Salzberg S."/>
            <person name="Simpson A.J."/>
            <person name="Tallon L."/>
            <person name="Van Aken S."/>
            <person name="Wanless D."/>
            <person name="White O."/>
            <person name="Wortman J."/>
            <person name="Fraser C.M."/>
            <person name="El-Sayed N.M.A."/>
        </authorList>
    </citation>
    <scope>NUCLEOTIDE SEQUENCE</scope>
    <source>
        <strain evidence="2">GUTat10.1</strain>
    </source>
</reference>
<sequence length="42" mass="4702">MSGKGVKDMTEGMETNGKRKRGIQTSQPKTVNEKKKYEADKS</sequence>
<proteinExistence type="predicted"/>
<feature type="compositionally biased region" description="Basic and acidic residues" evidence="1">
    <location>
        <begin position="1"/>
        <end position="10"/>
    </location>
</feature>
<feature type="region of interest" description="Disordered" evidence="1">
    <location>
        <begin position="1"/>
        <end position="42"/>
    </location>
</feature>
<organism evidence="2">
    <name type="scientific">Trypanosoma brucei</name>
    <dbReference type="NCBI Taxonomy" id="5691"/>
    <lineage>
        <taxon>Eukaryota</taxon>
        <taxon>Discoba</taxon>
        <taxon>Euglenozoa</taxon>
        <taxon>Kinetoplastea</taxon>
        <taxon>Metakinetoplastina</taxon>
        <taxon>Trypanosomatida</taxon>
        <taxon>Trypanosomatidae</taxon>
        <taxon>Trypanosoma</taxon>
    </lineage>
</organism>
<reference evidence="2" key="2">
    <citation type="submission" date="2001-01" db="EMBL/GenBank/DDBJ databases">
        <authorList>
            <person name="El-Sayed N.M."/>
            <person name="Khalak H."/>
            <person name="Adams M.D."/>
        </authorList>
    </citation>
    <scope>NUCLEOTIDE SEQUENCE</scope>
    <source>
        <strain evidence="2">GUTat10.1</strain>
    </source>
</reference>
<dbReference type="AlphaFoldDB" id="Q583A7"/>
<evidence type="ECO:0000256" key="1">
    <source>
        <dbReference type="SAM" id="MobiDB-lite"/>
    </source>
</evidence>
<dbReference type="EMBL" id="AC087606">
    <property type="protein sequence ID" value="AAX80810.1"/>
    <property type="molecule type" value="Genomic_DNA"/>
</dbReference>